<dbReference type="InterPro" id="IPR012827">
    <property type="entry name" value="Hemerythrin_metal-bd"/>
</dbReference>
<evidence type="ECO:0000256" key="3">
    <source>
        <dbReference type="ARBA" id="ARBA00023004"/>
    </source>
</evidence>
<sequence length="387" mass="42083">MGPFIPPSPPHRLISRRGELEKLLGASPVKRNEDLKEAHEELPSVHNHQEVGSLLGSQATCQGADPLRVPSSVVALPSPSRSARPRLHTGGQIAPGVVDVPSLHRIREKKRTLSMAPSAIVEGKCAAPPPTAEMLQVSALLSQPGLEGGQGVPGLVSLKGVTVPKSPKAVSAIRSQKAEFCKGKRQGKEEEEGESLYSEPISEERDVGEKGKGKKGPTWGVNGDRGPLVSAEAGKSGVFGESEWGCVVESDLERGIETGEAGGEGERGGMELEEEEICVETEEGLFKELSGLLEELVGYTIFHFHSEEEMYIRLGLPKERFRRHVQIHQELIAQVGDLLASIDLTDTAAVDRLVRFLKVWIGVHIQQQDKQDTALCHKLKRAWRYLP</sequence>
<evidence type="ECO:0000256" key="1">
    <source>
        <dbReference type="ARBA" id="ARBA00010587"/>
    </source>
</evidence>
<feature type="compositionally biased region" description="Basic and acidic residues" evidence="4">
    <location>
        <begin position="202"/>
        <end position="211"/>
    </location>
</feature>
<organism evidence="6">
    <name type="scientific">Chromera velia CCMP2878</name>
    <dbReference type="NCBI Taxonomy" id="1169474"/>
    <lineage>
        <taxon>Eukaryota</taxon>
        <taxon>Sar</taxon>
        <taxon>Alveolata</taxon>
        <taxon>Colpodellida</taxon>
        <taxon>Chromeraceae</taxon>
        <taxon>Chromera</taxon>
    </lineage>
</organism>
<feature type="region of interest" description="Disordered" evidence="4">
    <location>
        <begin position="182"/>
        <end position="226"/>
    </location>
</feature>
<evidence type="ECO:0000313" key="6">
    <source>
        <dbReference type="EMBL" id="CEM55931.1"/>
    </source>
</evidence>
<feature type="compositionally biased region" description="Low complexity" evidence="4">
    <location>
        <begin position="72"/>
        <end position="82"/>
    </location>
</feature>
<dbReference type="AlphaFoldDB" id="A0A0G4IFN6"/>
<comment type="similarity">
    <text evidence="1">Belongs to the hemerythrin family.</text>
</comment>
<dbReference type="InterPro" id="IPR035938">
    <property type="entry name" value="Hemerythrin-like_sf"/>
</dbReference>
<protein>
    <recommendedName>
        <fullName evidence="5">Hemerythrin-like domain-containing protein</fullName>
    </recommendedName>
</protein>
<reference evidence="6" key="1">
    <citation type="submission" date="2014-11" db="EMBL/GenBank/DDBJ databases">
        <authorList>
            <person name="Otto D Thomas"/>
            <person name="Naeem Raeece"/>
        </authorList>
    </citation>
    <scope>NUCLEOTIDE SEQUENCE</scope>
</reference>
<dbReference type="CDD" id="cd12107">
    <property type="entry name" value="Hemerythrin"/>
    <property type="match status" value="1"/>
</dbReference>
<dbReference type="SUPFAM" id="SSF47188">
    <property type="entry name" value="Hemerythrin-like"/>
    <property type="match status" value="1"/>
</dbReference>
<dbReference type="GO" id="GO:0046872">
    <property type="term" value="F:metal ion binding"/>
    <property type="evidence" value="ECO:0007669"/>
    <property type="project" value="UniProtKB-KW"/>
</dbReference>
<dbReference type="EMBL" id="CDMZ01005925">
    <property type="protein sequence ID" value="CEM55931.1"/>
    <property type="molecule type" value="Genomic_DNA"/>
</dbReference>
<keyword evidence="2" id="KW-0479">Metal-binding</keyword>
<proteinExistence type="inferred from homology"/>
<evidence type="ECO:0000259" key="5">
    <source>
        <dbReference type="Pfam" id="PF01814"/>
    </source>
</evidence>
<evidence type="ECO:0000256" key="2">
    <source>
        <dbReference type="ARBA" id="ARBA00022723"/>
    </source>
</evidence>
<dbReference type="VEuPathDB" id="CryptoDB:Cvel_13949"/>
<dbReference type="Gene3D" id="1.20.120.50">
    <property type="entry name" value="Hemerythrin-like"/>
    <property type="match status" value="1"/>
</dbReference>
<dbReference type="Pfam" id="PF01814">
    <property type="entry name" value="Hemerythrin"/>
    <property type="match status" value="1"/>
</dbReference>
<evidence type="ECO:0000256" key="4">
    <source>
        <dbReference type="SAM" id="MobiDB-lite"/>
    </source>
</evidence>
<accession>A0A0G4IFN6</accession>
<dbReference type="InterPro" id="IPR012312">
    <property type="entry name" value="Hemerythrin-like"/>
</dbReference>
<gene>
    <name evidence="6" type="ORF">Cvel_13949</name>
</gene>
<name>A0A0G4IFN6_9ALVE</name>
<keyword evidence="3" id="KW-0408">Iron</keyword>
<feature type="domain" description="Hemerythrin-like" evidence="5">
    <location>
        <begin position="283"/>
        <end position="370"/>
    </location>
</feature>
<feature type="region of interest" description="Disordered" evidence="4">
    <location>
        <begin position="72"/>
        <end position="91"/>
    </location>
</feature>